<keyword evidence="2" id="KW-1185">Reference proteome</keyword>
<dbReference type="AlphaFoldDB" id="A0A0D7BFQ7"/>
<accession>A0A0D7BFQ7</accession>
<evidence type="ECO:0000313" key="2">
    <source>
        <dbReference type="Proteomes" id="UP000054007"/>
    </source>
</evidence>
<gene>
    <name evidence="1" type="ORF">CYLTODRAFT_246484</name>
</gene>
<evidence type="ECO:0008006" key="3">
    <source>
        <dbReference type="Google" id="ProtNLM"/>
    </source>
</evidence>
<organism evidence="1 2">
    <name type="scientific">Cylindrobasidium torrendii FP15055 ss-10</name>
    <dbReference type="NCBI Taxonomy" id="1314674"/>
    <lineage>
        <taxon>Eukaryota</taxon>
        <taxon>Fungi</taxon>
        <taxon>Dikarya</taxon>
        <taxon>Basidiomycota</taxon>
        <taxon>Agaricomycotina</taxon>
        <taxon>Agaricomycetes</taxon>
        <taxon>Agaricomycetidae</taxon>
        <taxon>Agaricales</taxon>
        <taxon>Marasmiineae</taxon>
        <taxon>Physalacriaceae</taxon>
        <taxon>Cylindrobasidium</taxon>
    </lineage>
</organism>
<evidence type="ECO:0000313" key="1">
    <source>
        <dbReference type="EMBL" id="KIY68944.1"/>
    </source>
</evidence>
<dbReference type="Proteomes" id="UP000054007">
    <property type="component" value="Unassembled WGS sequence"/>
</dbReference>
<protein>
    <recommendedName>
        <fullName evidence="3">C2H2-type domain-containing protein</fullName>
    </recommendedName>
</protein>
<sequence length="84" mass="9523">MDGYKCLQCDYFAQLPADMNRHVITHPRQHTFICTWAGCAYTAFRHDLGPGNTIRPFVHGKDATSLATANGFPCTNYNTHRTLY</sequence>
<dbReference type="EMBL" id="KN880493">
    <property type="protein sequence ID" value="KIY68944.1"/>
    <property type="molecule type" value="Genomic_DNA"/>
</dbReference>
<reference evidence="1 2" key="1">
    <citation type="journal article" date="2015" name="Fungal Genet. Biol.">
        <title>Evolution of novel wood decay mechanisms in Agaricales revealed by the genome sequences of Fistulina hepatica and Cylindrobasidium torrendii.</title>
        <authorList>
            <person name="Floudas D."/>
            <person name="Held B.W."/>
            <person name="Riley R."/>
            <person name="Nagy L.G."/>
            <person name="Koehler G."/>
            <person name="Ransdell A.S."/>
            <person name="Younus H."/>
            <person name="Chow J."/>
            <person name="Chiniquy J."/>
            <person name="Lipzen A."/>
            <person name="Tritt A."/>
            <person name="Sun H."/>
            <person name="Haridas S."/>
            <person name="LaButti K."/>
            <person name="Ohm R.A."/>
            <person name="Kues U."/>
            <person name="Blanchette R.A."/>
            <person name="Grigoriev I.V."/>
            <person name="Minto R.E."/>
            <person name="Hibbett D.S."/>
        </authorList>
    </citation>
    <scope>NUCLEOTIDE SEQUENCE [LARGE SCALE GENOMIC DNA]</scope>
    <source>
        <strain evidence="1 2">FP15055 ss-10</strain>
    </source>
</reference>
<name>A0A0D7BFQ7_9AGAR</name>
<proteinExistence type="predicted"/>